<evidence type="ECO:0000313" key="4">
    <source>
        <dbReference type="EMBL" id="KAG6521395.1"/>
    </source>
</evidence>
<dbReference type="Proteomes" id="UP000734854">
    <property type="component" value="Unassembled WGS sequence"/>
</dbReference>
<dbReference type="Pfam" id="PF04857">
    <property type="entry name" value="CAF1"/>
    <property type="match status" value="1"/>
</dbReference>
<dbReference type="InterPro" id="IPR036397">
    <property type="entry name" value="RNaseH_sf"/>
</dbReference>
<dbReference type="EMBL" id="JACMSC010000005">
    <property type="protein sequence ID" value="KAG6521395.1"/>
    <property type="molecule type" value="Genomic_DNA"/>
</dbReference>
<feature type="transmembrane region" description="Helical" evidence="3">
    <location>
        <begin position="87"/>
        <end position="104"/>
    </location>
</feature>
<accession>A0A8J5HD10</accession>
<evidence type="ECO:0000256" key="1">
    <source>
        <dbReference type="ARBA" id="ARBA00001968"/>
    </source>
</evidence>
<name>A0A8J5HD10_ZINOF</name>
<dbReference type="GO" id="GO:0003723">
    <property type="term" value="F:RNA binding"/>
    <property type="evidence" value="ECO:0007669"/>
    <property type="project" value="TreeGrafter"/>
</dbReference>
<comment type="caution">
    <text evidence="4">The sequence shown here is derived from an EMBL/GenBank/DDBJ whole genome shotgun (WGS) entry which is preliminary data.</text>
</comment>
<dbReference type="GO" id="GO:0000175">
    <property type="term" value="F:3'-5'-RNA exonuclease activity"/>
    <property type="evidence" value="ECO:0007669"/>
    <property type="project" value="TreeGrafter"/>
</dbReference>
<reference evidence="4 5" key="1">
    <citation type="submission" date="2020-08" db="EMBL/GenBank/DDBJ databases">
        <title>Plant Genome Project.</title>
        <authorList>
            <person name="Zhang R.-G."/>
        </authorList>
    </citation>
    <scope>NUCLEOTIDE SEQUENCE [LARGE SCALE GENOMIC DNA]</scope>
    <source>
        <tissue evidence="4">Rhizome</tissue>
    </source>
</reference>
<keyword evidence="5" id="KW-1185">Reference proteome</keyword>
<dbReference type="InterPro" id="IPR012337">
    <property type="entry name" value="RNaseH-like_sf"/>
</dbReference>
<keyword evidence="3" id="KW-0472">Membrane</keyword>
<sequence>MQVTRSNFNAALEGLRACVEESDFVAVDLEMTGVTSAPWRDSFEFDRSNVRYLKLKDSAKKFAVVQFGVCPLPLGFIQGLLLRPSDYSFDIFGLSYQSYLLVLWDKSRQTLVALYIADITSISFHGMSCHFMGHLMISYGK</sequence>
<feature type="transmembrane region" description="Helical" evidence="3">
    <location>
        <begin position="111"/>
        <end position="137"/>
    </location>
</feature>
<comment type="similarity">
    <text evidence="2">Belongs to the CAF1 family.</text>
</comment>
<comment type="cofactor">
    <cofactor evidence="1">
        <name>a divalent metal cation</name>
        <dbReference type="ChEBI" id="CHEBI:60240"/>
    </cofactor>
</comment>
<evidence type="ECO:0000256" key="3">
    <source>
        <dbReference type="SAM" id="Phobius"/>
    </source>
</evidence>
<dbReference type="SUPFAM" id="SSF53098">
    <property type="entry name" value="Ribonuclease H-like"/>
    <property type="match status" value="1"/>
</dbReference>
<evidence type="ECO:0000256" key="2">
    <source>
        <dbReference type="ARBA" id="ARBA00008372"/>
    </source>
</evidence>
<feature type="transmembrane region" description="Helical" evidence="3">
    <location>
        <begin position="62"/>
        <end position="81"/>
    </location>
</feature>
<keyword evidence="3" id="KW-1133">Transmembrane helix</keyword>
<keyword evidence="3" id="KW-0812">Transmembrane</keyword>
<dbReference type="PANTHER" id="PTHR15092">
    <property type="entry name" value="POLY A -SPECIFIC RIBONUCLEASE/TARGET OF EGR1, MEMBER 1"/>
    <property type="match status" value="1"/>
</dbReference>
<dbReference type="Gene3D" id="3.30.420.10">
    <property type="entry name" value="Ribonuclease H-like superfamily/Ribonuclease H"/>
    <property type="match status" value="1"/>
</dbReference>
<dbReference type="InterPro" id="IPR006941">
    <property type="entry name" value="RNase_CAF1"/>
</dbReference>
<proteinExistence type="inferred from homology"/>
<evidence type="ECO:0000313" key="5">
    <source>
        <dbReference type="Proteomes" id="UP000734854"/>
    </source>
</evidence>
<dbReference type="AlphaFoldDB" id="A0A8J5HD10"/>
<protein>
    <submittedName>
        <fullName evidence="4">Uncharacterized protein</fullName>
    </submittedName>
</protein>
<dbReference type="InterPro" id="IPR051181">
    <property type="entry name" value="CAF1_poly(A)_ribonucleases"/>
</dbReference>
<dbReference type="PANTHER" id="PTHR15092:SF22">
    <property type="entry name" value="POLY(A)-SPECIFIC RIBONUCLEASE PNLDC1"/>
    <property type="match status" value="1"/>
</dbReference>
<organism evidence="4 5">
    <name type="scientific">Zingiber officinale</name>
    <name type="common">Ginger</name>
    <name type="synonym">Amomum zingiber</name>
    <dbReference type="NCBI Taxonomy" id="94328"/>
    <lineage>
        <taxon>Eukaryota</taxon>
        <taxon>Viridiplantae</taxon>
        <taxon>Streptophyta</taxon>
        <taxon>Embryophyta</taxon>
        <taxon>Tracheophyta</taxon>
        <taxon>Spermatophyta</taxon>
        <taxon>Magnoliopsida</taxon>
        <taxon>Liliopsida</taxon>
        <taxon>Zingiberales</taxon>
        <taxon>Zingiberaceae</taxon>
        <taxon>Zingiber</taxon>
    </lineage>
</organism>
<gene>
    <name evidence="4" type="ORF">ZIOFF_018512</name>
</gene>